<evidence type="ECO:0000256" key="1">
    <source>
        <dbReference type="SAM" id="MobiDB-lite"/>
    </source>
</evidence>
<proteinExistence type="predicted"/>
<evidence type="ECO:0000313" key="3">
    <source>
        <dbReference type="Proteomes" id="UP000095283"/>
    </source>
</evidence>
<sequence length="98" mass="11928">MKDDNLWFEQGCYPVFIEWLFHHILVVNWLSMVLIFVEVFIIPIANYISKLFFAINFQTFLRDSELRMRLVQINERERNELHMQPMDRMGDASKEDDE</sequence>
<organism evidence="3 4">
    <name type="scientific">Heterorhabditis bacteriophora</name>
    <name type="common">Entomopathogenic nematode worm</name>
    <dbReference type="NCBI Taxonomy" id="37862"/>
    <lineage>
        <taxon>Eukaryota</taxon>
        <taxon>Metazoa</taxon>
        <taxon>Ecdysozoa</taxon>
        <taxon>Nematoda</taxon>
        <taxon>Chromadorea</taxon>
        <taxon>Rhabditida</taxon>
        <taxon>Rhabditina</taxon>
        <taxon>Rhabditomorpha</taxon>
        <taxon>Strongyloidea</taxon>
        <taxon>Heterorhabditidae</taxon>
        <taxon>Heterorhabditis</taxon>
    </lineage>
</organism>
<dbReference type="Proteomes" id="UP000095283">
    <property type="component" value="Unplaced"/>
</dbReference>
<reference evidence="4" key="1">
    <citation type="submission" date="2016-11" db="UniProtKB">
        <authorList>
            <consortium name="WormBaseParasite"/>
        </authorList>
    </citation>
    <scope>IDENTIFICATION</scope>
</reference>
<feature type="transmembrane region" description="Helical" evidence="2">
    <location>
        <begin position="20"/>
        <end position="42"/>
    </location>
</feature>
<keyword evidence="2" id="KW-0812">Transmembrane</keyword>
<protein>
    <submittedName>
        <fullName evidence="4">Anoctamin</fullName>
    </submittedName>
</protein>
<keyword evidence="2" id="KW-1133">Transmembrane helix</keyword>
<dbReference type="WBParaSite" id="Hba_18865">
    <property type="protein sequence ID" value="Hba_18865"/>
    <property type="gene ID" value="Hba_18865"/>
</dbReference>
<keyword evidence="3" id="KW-1185">Reference proteome</keyword>
<accession>A0A1I7XMZ5</accession>
<feature type="region of interest" description="Disordered" evidence="1">
    <location>
        <begin position="79"/>
        <end position="98"/>
    </location>
</feature>
<name>A0A1I7XMZ5_HETBA</name>
<dbReference type="AlphaFoldDB" id="A0A1I7XMZ5"/>
<evidence type="ECO:0000313" key="4">
    <source>
        <dbReference type="WBParaSite" id="Hba_18865"/>
    </source>
</evidence>
<feature type="compositionally biased region" description="Basic and acidic residues" evidence="1">
    <location>
        <begin position="88"/>
        <end position="98"/>
    </location>
</feature>
<keyword evidence="2" id="KW-0472">Membrane</keyword>
<evidence type="ECO:0000256" key="2">
    <source>
        <dbReference type="SAM" id="Phobius"/>
    </source>
</evidence>